<evidence type="ECO:0008006" key="4">
    <source>
        <dbReference type="Google" id="ProtNLM"/>
    </source>
</evidence>
<dbReference type="InterPro" id="IPR036188">
    <property type="entry name" value="FAD/NAD-bd_sf"/>
</dbReference>
<evidence type="ECO:0000313" key="3">
    <source>
        <dbReference type="Proteomes" id="UP000028547"/>
    </source>
</evidence>
<dbReference type="Gene3D" id="3.30.9.100">
    <property type="match status" value="1"/>
</dbReference>
<dbReference type="PANTHER" id="PTHR43422:SF3">
    <property type="entry name" value="THIAMINE THIAZOLE SYNTHASE"/>
    <property type="match status" value="1"/>
</dbReference>
<accession>A0A084SPH6</accession>
<feature type="region of interest" description="Disordered" evidence="1">
    <location>
        <begin position="461"/>
        <end position="483"/>
    </location>
</feature>
<protein>
    <recommendedName>
        <fullName evidence="4">FAD-binding domain-containing protein</fullName>
    </recommendedName>
</protein>
<reference evidence="2 3" key="1">
    <citation type="submission" date="2014-07" db="EMBL/GenBank/DDBJ databases">
        <title>Draft Genome Sequence of Gephyronic Acid Producer, Cystobacter violaceus Strain Cb vi76.</title>
        <authorList>
            <person name="Stevens D.C."/>
            <person name="Young J."/>
            <person name="Carmichael R."/>
            <person name="Tan J."/>
            <person name="Taylor R.E."/>
        </authorList>
    </citation>
    <scope>NUCLEOTIDE SEQUENCE [LARGE SCALE GENOMIC DNA]</scope>
    <source>
        <strain evidence="2 3">Cb vi76</strain>
    </source>
</reference>
<evidence type="ECO:0000313" key="2">
    <source>
        <dbReference type="EMBL" id="KFA90361.1"/>
    </source>
</evidence>
<proteinExistence type="predicted"/>
<dbReference type="AlphaFoldDB" id="A0A084SPH6"/>
<organism evidence="2 3">
    <name type="scientific">Archangium violaceum Cb vi76</name>
    <dbReference type="NCBI Taxonomy" id="1406225"/>
    <lineage>
        <taxon>Bacteria</taxon>
        <taxon>Pseudomonadati</taxon>
        <taxon>Myxococcota</taxon>
        <taxon>Myxococcia</taxon>
        <taxon>Myxococcales</taxon>
        <taxon>Cystobacterineae</taxon>
        <taxon>Archangiaceae</taxon>
        <taxon>Archangium</taxon>
    </lineage>
</organism>
<dbReference type="Proteomes" id="UP000028547">
    <property type="component" value="Unassembled WGS sequence"/>
</dbReference>
<comment type="caution">
    <text evidence="2">The sequence shown here is derived from an EMBL/GenBank/DDBJ whole genome shotgun (WGS) entry which is preliminary data.</text>
</comment>
<dbReference type="PANTHER" id="PTHR43422">
    <property type="entry name" value="THIAMINE THIAZOLE SYNTHASE"/>
    <property type="match status" value="1"/>
</dbReference>
<name>A0A084SPH6_9BACT</name>
<evidence type="ECO:0000256" key="1">
    <source>
        <dbReference type="SAM" id="MobiDB-lite"/>
    </source>
</evidence>
<sequence>MLPNERGPGQAIVIGGSMAGLLSARVLSEHFEKVIILERERLPEGPEARKNAPQGRHIHALLEAGLTVLDGLFPGLVQDLVHEGADLVDLARDAAWFQSGSWKVRYEGGPQSILVSRPFLEWKVRARVTSLPNVEVWQGYGVEELLTDASRTRVTGAKVKGPEGERMLEGGLVVDTSGRGSRAPHWLEELGYGRPEEEQVGIDLGYTSRLYERPANFDAWKILVVNGRAPEAKRSGFISNVEGGRWIVSLNGYFGDHAPTDDAGFLEFARGLPSPHLYEYIRDAKPLSTPVSHKIPTSRWMHYEKMARFPEGFVLLGDTVCALNPVFGQGMTVACLGAKLLGEKVARARTSPGGLHAGLARGFQKELSKIVGLCWFLTTTMDLAYPEARGKRPFGLKAVQWSVQNMIDLTSLDAKACHAFYEVLHMRKGMEGLLQPGFVSALMAYNLRSLFVPREQRANLTTLPPAPGRTASPAAPNERDVAA</sequence>
<dbReference type="RefSeq" id="WP_043402596.1">
    <property type="nucleotide sequence ID" value="NZ_JPMI01000214.1"/>
</dbReference>
<dbReference type="SUPFAM" id="SSF51905">
    <property type="entry name" value="FAD/NAD(P)-binding domain"/>
    <property type="match status" value="1"/>
</dbReference>
<dbReference type="EMBL" id="JPMI01000214">
    <property type="protein sequence ID" value="KFA90361.1"/>
    <property type="molecule type" value="Genomic_DNA"/>
</dbReference>
<dbReference type="Gene3D" id="3.50.50.60">
    <property type="entry name" value="FAD/NAD(P)-binding domain"/>
    <property type="match status" value="1"/>
</dbReference>
<gene>
    <name evidence="2" type="ORF">Q664_28975</name>
</gene>